<feature type="region of interest" description="Disordered" evidence="1">
    <location>
        <begin position="430"/>
        <end position="466"/>
    </location>
</feature>
<comment type="caution">
    <text evidence="4">The sequence shown here is derived from an EMBL/GenBank/DDBJ whole genome shotgun (WGS) entry which is preliminary data.</text>
</comment>
<accession>A0ABP0DW49</accession>
<proteinExistence type="predicted"/>
<evidence type="ECO:0000259" key="3">
    <source>
        <dbReference type="Pfam" id="PF12146"/>
    </source>
</evidence>
<dbReference type="SUPFAM" id="SSF53474">
    <property type="entry name" value="alpha/beta-Hydrolases"/>
    <property type="match status" value="1"/>
</dbReference>
<keyword evidence="2" id="KW-0472">Membrane</keyword>
<feature type="transmembrane region" description="Helical" evidence="2">
    <location>
        <begin position="6"/>
        <end position="27"/>
    </location>
</feature>
<dbReference type="InterPro" id="IPR000073">
    <property type="entry name" value="AB_hydrolase_1"/>
</dbReference>
<dbReference type="Proteomes" id="UP001642501">
    <property type="component" value="Unassembled WGS sequence"/>
</dbReference>
<gene>
    <name evidence="4" type="ORF">SEPCBS57363_004790</name>
</gene>
<dbReference type="PANTHER" id="PTHR43798:SF33">
    <property type="entry name" value="HYDROLASE, PUTATIVE (AFU_ORTHOLOGUE AFUA_2G14860)-RELATED"/>
    <property type="match status" value="1"/>
</dbReference>
<keyword evidence="2" id="KW-0812">Transmembrane</keyword>
<dbReference type="InterPro" id="IPR022742">
    <property type="entry name" value="Hydrolase_4"/>
</dbReference>
<evidence type="ECO:0000313" key="4">
    <source>
        <dbReference type="EMBL" id="CAK7271766.1"/>
    </source>
</evidence>
<protein>
    <recommendedName>
        <fullName evidence="3">Serine aminopeptidase S33 domain-containing protein</fullName>
    </recommendedName>
</protein>
<evidence type="ECO:0000313" key="5">
    <source>
        <dbReference type="Proteomes" id="UP001642501"/>
    </source>
</evidence>
<keyword evidence="2" id="KW-1133">Transmembrane helix</keyword>
<dbReference type="InterPro" id="IPR050266">
    <property type="entry name" value="AB_hydrolase_sf"/>
</dbReference>
<dbReference type="Pfam" id="PF12146">
    <property type="entry name" value="Hydrolase_4"/>
    <property type="match status" value="1"/>
</dbReference>
<evidence type="ECO:0000256" key="1">
    <source>
        <dbReference type="SAM" id="MobiDB-lite"/>
    </source>
</evidence>
<dbReference type="EMBL" id="CAWUOM010000094">
    <property type="protein sequence ID" value="CAK7271766.1"/>
    <property type="molecule type" value="Genomic_DNA"/>
</dbReference>
<name>A0ABP0DW49_9PEZI</name>
<organism evidence="4 5">
    <name type="scientific">Sporothrix epigloea</name>
    <dbReference type="NCBI Taxonomy" id="1892477"/>
    <lineage>
        <taxon>Eukaryota</taxon>
        <taxon>Fungi</taxon>
        <taxon>Dikarya</taxon>
        <taxon>Ascomycota</taxon>
        <taxon>Pezizomycotina</taxon>
        <taxon>Sordariomycetes</taxon>
        <taxon>Sordariomycetidae</taxon>
        <taxon>Ophiostomatales</taxon>
        <taxon>Ophiostomataceae</taxon>
        <taxon>Sporothrix</taxon>
    </lineage>
</organism>
<feature type="domain" description="Serine aminopeptidase S33" evidence="3">
    <location>
        <begin position="90"/>
        <end position="221"/>
    </location>
</feature>
<dbReference type="InterPro" id="IPR029058">
    <property type="entry name" value="AB_hydrolase_fold"/>
</dbReference>
<dbReference type="PANTHER" id="PTHR43798">
    <property type="entry name" value="MONOACYLGLYCEROL LIPASE"/>
    <property type="match status" value="1"/>
</dbReference>
<keyword evidence="5" id="KW-1185">Reference proteome</keyword>
<dbReference type="Gene3D" id="3.40.50.1820">
    <property type="entry name" value="alpha/beta hydrolase"/>
    <property type="match status" value="1"/>
</dbReference>
<reference evidence="4 5" key="1">
    <citation type="submission" date="2024-01" db="EMBL/GenBank/DDBJ databases">
        <authorList>
            <person name="Allen C."/>
            <person name="Tagirdzhanova G."/>
        </authorList>
    </citation>
    <scope>NUCLEOTIDE SEQUENCE [LARGE SCALE GENOMIC DNA]</scope>
    <source>
        <strain evidence="4 5">CBS 573.63</strain>
    </source>
</reference>
<dbReference type="PRINTS" id="PR00111">
    <property type="entry name" value="ABHYDROLASE"/>
</dbReference>
<sequence>MDTAGASTNISTLVTTVLLTTVGLALLRRALNLPRIKVIASPLRSVLPQLSPEQVAQLEYPLDIFPGARDVASPYGSIRVYEFGPVSGRKVLMVHGISTSCQTLGRVARQLVDSAGCRVMLFDLFGRGFSDGVGDLPHDARLYCSQMLCALASSPLPWTGKSAFDVIGYSMGGGVAVHFSTAFPDMIRSLVLLAPAGLIRPERFGVAARLIFTSGIVPERLLANVTRRRLRRPLASGLKAKQRQLAAAGKASSSAQSPEKHGSEPLEMAVAEAMDAHSAAVEVIPPEPQGVLWSMQVGRYVRWMLSHHDGFVPAFMSCIRDAPLVGQEEAWTRLAELVRGSSTAEGKKKLPLCMVLGGQDEVVDAGDYEKDVLPLFGGLETGNVFWSLVPGGHDFPMTYSRHVLRAIFKFWGEGDDALANLQAEEIREASMGKQAGKVHGTITASRKSTDSEENSGCKPASVESIQ</sequence>
<evidence type="ECO:0000256" key="2">
    <source>
        <dbReference type="SAM" id="Phobius"/>
    </source>
</evidence>